<gene>
    <name evidence="3" type="ORF">B6S08_15090</name>
</gene>
<dbReference type="NCBIfam" id="NF012209">
    <property type="entry name" value="LEPR-8K"/>
    <property type="match status" value="1"/>
</dbReference>
<sequence>MNTKHPHHSPRRQPLITALEPRILLDGAAVATAVDLATDVDHQDAAGHSQAPEQSVHFTALAPAQVRGAEPALNQGRKEVAFVDTGVEGYQALVDGIGAGIEVRLLDAGQDGLAQLTAWAQQNDGYDTIYLLSHGAEGRLQLGNLTLDGVEAERRADELGTLGRALTADGDLLLYGCSVASGEGEAFVERLASLTGADVAASDDLTGAADLGGDWDLEVSRGTIDTDGDGSRLGEGFTGLLGPAPGTIDWTGQSYTNGGYVYDPTVANIGGSGLDLTVTSEEGGGGTEGVQVDIGSGDDWYYDGSATPPGDGQILKLSTDFVGNTNITKVELASSDGTEFKLEQLLLGWDVSNAPGDITITGWRDGAEVATQLHSTGTNDYFYFEEGFAHKTITLNADFANIDAFSFSYAADGGSGVMYGLALDNLVISAAEGGNAAPSVSVADASLAYTEGSAATQIDGAATISDADGDAEWNGGTLSVQITGNAEAGDRLSIVDSDGDGTAITISGTNIFANGVDIGDLSTSGGIVTGGTQLTITFDADATNANVQEVLQSMRFDSTTDDPGTSSRTITFTATDKNAASGSDTRTVVITAINDEPALTATGSNPTFTEGGAAASLFSGTSINTVESGQNVTALSFTVTNVTDGSNERINVDGTTIVLTHGTNGSTAGNSLNYSVMVIGTTATVSLTGGNLSVVAAETMIDNMSYQNNSNAPSTSNRVVTLTSVQDSGGTANGGDNTGALAVASTVTVVQNNDEPTLTSNGSHPTFTEGGAAGSLFNGTSISTVESGQTLTGFSFTVSNVTNGSSEVINLDGTAIVLTQGTSGSTAGNSLGYTVTVVGTTATVSLTGGTLSTATVQTLIDNMSYQNNSDAPDTSNRVVTLTSLQDSGGVANGGDDTASLAVASTVTVVGVNDEPALTANASHPTFTEGGAAASLFSGTSINTVESGQNVTGLSFTVTNVTDGSNERINVDGTTIVLTHGTNGSTAGNSLNYSVMVIGTTATVTLTGGNLSVVAAETMIDNMSYQNNSNAPSTSNRVVTLTSVQDSGGTANGGDNTGALAVASTVTVVQNNDEPTLTSNGSHPTFTEGGAA</sequence>
<accession>A0A233RBJ7</accession>
<protein>
    <recommendedName>
        <fullName evidence="2">DUF4347 domain-containing protein</fullName>
    </recommendedName>
</protein>
<feature type="region of interest" description="Disordered" evidence="1">
    <location>
        <begin position="1071"/>
        <end position="1091"/>
    </location>
</feature>
<reference evidence="3 4" key="1">
    <citation type="submission" date="2017-08" db="EMBL/GenBank/DDBJ databases">
        <title>A Genome Sequence of Oceanimonas doudoroffii ATCC 27123T.</title>
        <authorList>
            <person name="Brennan M.A."/>
            <person name="Maclea K.S."/>
            <person name="Mcclelland W.D."/>
            <person name="Trachtenberg A.M."/>
        </authorList>
    </citation>
    <scope>NUCLEOTIDE SEQUENCE [LARGE SCALE GENOMIC DNA]</scope>
    <source>
        <strain evidence="3 4">ATCC 27123</strain>
    </source>
</reference>
<evidence type="ECO:0000313" key="4">
    <source>
        <dbReference type="Proteomes" id="UP000242757"/>
    </source>
</evidence>
<feature type="domain" description="DUF4347" evidence="2">
    <location>
        <begin position="80"/>
        <end position="226"/>
    </location>
</feature>
<dbReference type="Pfam" id="PF14252">
    <property type="entry name" value="DUF4347"/>
    <property type="match status" value="1"/>
</dbReference>
<feature type="non-terminal residue" evidence="3">
    <location>
        <position position="1091"/>
    </location>
</feature>
<feature type="compositionally biased region" description="Polar residues" evidence="1">
    <location>
        <begin position="1071"/>
        <end position="1084"/>
    </location>
</feature>
<dbReference type="AlphaFoldDB" id="A0A233RBJ7"/>
<comment type="caution">
    <text evidence="3">The sequence shown here is derived from an EMBL/GenBank/DDBJ whole genome shotgun (WGS) entry which is preliminary data.</text>
</comment>
<evidence type="ECO:0000259" key="2">
    <source>
        <dbReference type="Pfam" id="PF14252"/>
    </source>
</evidence>
<dbReference type="OrthoDB" id="9813456at2"/>
<dbReference type="InterPro" id="IPR025592">
    <property type="entry name" value="DUF4347"/>
</dbReference>
<evidence type="ECO:0000313" key="3">
    <source>
        <dbReference type="EMBL" id="OXY80756.1"/>
    </source>
</evidence>
<organism evidence="3 4">
    <name type="scientific">Oceanimonas doudoroffii</name>
    <dbReference type="NCBI Taxonomy" id="84158"/>
    <lineage>
        <taxon>Bacteria</taxon>
        <taxon>Pseudomonadati</taxon>
        <taxon>Pseudomonadota</taxon>
        <taxon>Gammaproteobacteria</taxon>
        <taxon>Aeromonadales</taxon>
        <taxon>Aeromonadaceae</taxon>
        <taxon>Oceanimonas</taxon>
    </lineage>
</organism>
<dbReference type="EMBL" id="NBIM01000007">
    <property type="protein sequence ID" value="OXY80756.1"/>
    <property type="molecule type" value="Genomic_DNA"/>
</dbReference>
<evidence type="ECO:0000256" key="1">
    <source>
        <dbReference type="SAM" id="MobiDB-lite"/>
    </source>
</evidence>
<proteinExistence type="predicted"/>
<dbReference type="InterPro" id="IPR053786">
    <property type="entry name" value="LEPRxLL_CS"/>
</dbReference>
<dbReference type="Proteomes" id="UP000242757">
    <property type="component" value="Unassembled WGS sequence"/>
</dbReference>
<dbReference type="RefSeq" id="WP_141202208.1">
    <property type="nucleotide sequence ID" value="NZ_NBIM01000007.1"/>
</dbReference>
<name>A0A233RBJ7_9GAMM</name>
<keyword evidence="4" id="KW-1185">Reference proteome</keyword>